<proteinExistence type="predicted"/>
<gene>
    <name evidence="1" type="ORF">B1R32_11550</name>
</gene>
<name>A0A2S8SQR8_9BACT</name>
<accession>A0A2S8SQR8</accession>
<sequence>MAHPSFQSLKILPAKLNNQKHQRFVRALTWMSLGLLVAHLGRAAFIKSDSEIILHSCGLLFLALSMDEEQKYRWAFGLIGMLCFIAKFE</sequence>
<keyword evidence="2" id="KW-1185">Reference proteome</keyword>
<protein>
    <submittedName>
        <fullName evidence="1">Uncharacterized protein</fullName>
    </submittedName>
</protein>
<dbReference type="RefSeq" id="WP_106380731.1">
    <property type="nucleotide sequence ID" value="NZ_NIGF01000015.1"/>
</dbReference>
<dbReference type="InParanoid" id="A0A2S8SQR8"/>
<evidence type="ECO:0000313" key="2">
    <source>
        <dbReference type="Proteomes" id="UP000237684"/>
    </source>
</evidence>
<reference evidence="1 2" key="1">
    <citation type="journal article" date="2018" name="Syst. Appl. Microbiol.">
        <title>Abditibacterium utsteinense sp. nov., the first cultivated member of candidate phylum FBP, isolated from ice-free Antarctic soil samples.</title>
        <authorList>
            <person name="Tahon G."/>
            <person name="Tytgat B."/>
            <person name="Lebbe L."/>
            <person name="Carlier A."/>
            <person name="Willems A."/>
        </authorList>
    </citation>
    <scope>NUCLEOTIDE SEQUENCE [LARGE SCALE GENOMIC DNA]</scope>
    <source>
        <strain evidence="1 2">LMG 29911</strain>
    </source>
</reference>
<evidence type="ECO:0000313" key="1">
    <source>
        <dbReference type="EMBL" id="PQV63143.1"/>
    </source>
</evidence>
<organism evidence="1 2">
    <name type="scientific">Abditibacterium utsteinense</name>
    <dbReference type="NCBI Taxonomy" id="1960156"/>
    <lineage>
        <taxon>Bacteria</taxon>
        <taxon>Pseudomonadati</taxon>
        <taxon>Abditibacteriota</taxon>
        <taxon>Abditibacteriia</taxon>
        <taxon>Abditibacteriales</taxon>
        <taxon>Abditibacteriaceae</taxon>
        <taxon>Abditibacterium</taxon>
    </lineage>
</organism>
<comment type="caution">
    <text evidence="1">The sequence shown here is derived from an EMBL/GenBank/DDBJ whole genome shotgun (WGS) entry which is preliminary data.</text>
</comment>
<dbReference type="EMBL" id="NIGF01000015">
    <property type="protein sequence ID" value="PQV63143.1"/>
    <property type="molecule type" value="Genomic_DNA"/>
</dbReference>
<dbReference type="AlphaFoldDB" id="A0A2S8SQR8"/>
<dbReference type="Proteomes" id="UP000237684">
    <property type="component" value="Unassembled WGS sequence"/>
</dbReference>